<dbReference type="InterPro" id="IPR050468">
    <property type="entry name" value="Cuticle_Struct_Prot"/>
</dbReference>
<feature type="compositionally biased region" description="Polar residues" evidence="3">
    <location>
        <begin position="553"/>
        <end position="563"/>
    </location>
</feature>
<feature type="compositionally biased region" description="Polar residues" evidence="3">
    <location>
        <begin position="413"/>
        <end position="423"/>
    </location>
</feature>
<evidence type="ECO:0000313" key="6">
    <source>
        <dbReference type="Proteomes" id="UP000708208"/>
    </source>
</evidence>
<evidence type="ECO:0000313" key="5">
    <source>
        <dbReference type="EMBL" id="CAG7835611.1"/>
    </source>
</evidence>
<keyword evidence="6" id="KW-1185">Reference proteome</keyword>
<dbReference type="Pfam" id="PF00379">
    <property type="entry name" value="Chitin_bind_4"/>
    <property type="match status" value="1"/>
</dbReference>
<keyword evidence="4" id="KW-0732">Signal</keyword>
<dbReference type="PANTHER" id="PTHR10380">
    <property type="entry name" value="CUTICLE PROTEIN"/>
    <property type="match status" value="1"/>
</dbReference>
<dbReference type="InterPro" id="IPR031311">
    <property type="entry name" value="CHIT_BIND_RR_consensus"/>
</dbReference>
<feature type="chain" id="PRO_5035189950" evidence="4">
    <location>
        <begin position="18"/>
        <end position="898"/>
    </location>
</feature>
<dbReference type="Proteomes" id="UP000708208">
    <property type="component" value="Unassembled WGS sequence"/>
</dbReference>
<keyword evidence="1 2" id="KW-0193">Cuticle</keyword>
<feature type="region of interest" description="Disordered" evidence="3">
    <location>
        <begin position="239"/>
        <end position="796"/>
    </location>
</feature>
<feature type="signal peptide" evidence="4">
    <location>
        <begin position="1"/>
        <end position="17"/>
    </location>
</feature>
<feature type="compositionally biased region" description="Polar residues" evidence="3">
    <location>
        <begin position="533"/>
        <end position="545"/>
    </location>
</feature>
<comment type="caution">
    <text evidence="5">The sequence shown here is derived from an EMBL/GenBank/DDBJ whole genome shotgun (WGS) entry which is preliminary data.</text>
</comment>
<reference evidence="5" key="1">
    <citation type="submission" date="2021-06" db="EMBL/GenBank/DDBJ databases">
        <authorList>
            <person name="Hodson N. C."/>
            <person name="Mongue J. A."/>
            <person name="Jaron S. K."/>
        </authorList>
    </citation>
    <scope>NUCLEOTIDE SEQUENCE</scope>
</reference>
<feature type="region of interest" description="Disordered" evidence="3">
    <location>
        <begin position="76"/>
        <end position="105"/>
    </location>
</feature>
<feature type="compositionally biased region" description="Polar residues" evidence="3">
    <location>
        <begin position="390"/>
        <end position="403"/>
    </location>
</feature>
<proteinExistence type="predicted"/>
<sequence length="898" mass="97349">MQVVSCILVSVVVLGNAMVTVNLVTRETDNRNYIPNQGPAKQRRHYQGEPPQFENRYWSHPPTIPAPNGYHKAPGHTFRERPPRHPQYGPTSPTETWRSMTHGPEPSASYGPNVNVLQPPNPPPESIVTKITFTTAPAPPMYHHPPPTMVLQRDAANYGYEGKPVEFYDQQKYSTGNAGFETHNQLTESIASVNDSWGNKPLPALPGSYTNTDRYEGNQEQSIGALQPSQVEQLSNNYQVSTTQPLPDSYSGNTNTLIPTQPSSFSGPGGPERSVAEFDRLPSSPGVDQPDAQRSYEQGPNTQFFQNAPSSTIPLEAVSHPPPVPREGQGNYPPANPEGNYQTAPREGPGNYPSGNPESNHQTASRDGPGNYQPANPEGNYQTAPREGQGNYQPANPEGNYQTVPREGPGNYQPANTEGNYQTAPREGQGNYQPANSDGNYQTAPREGSGNYPPANSEGNYQTASRDGPGNYQPGNPEGNYQTDSRDGPGNYQPANSEGNYQTASRDGPGNYPPPILEANYQTAPREGPGNYPSGNPESNHQTASREGPGNYQPANSESNYQTAPREGPGNYPPGNPEANHLTAPREGPGNYPVARPEANYQTASNYFPPPSYPPSLAPNTFSSSPTPRYSEPDPTHGTDSVDSDPSAQETYTAIAPPESPGQFQHPAFPGTPERVPETFTYPDSVPQRYSQPNDQSFSAGRDNFEGNPDNQPFLPIFGLTAPTNYPAPAPTISNYIDAGPAEPNAEIQPPPQPFNPQLDPSSSIPKDTTSFGQGFEDITPSADNSIGVQSYSASSDDYNRNQGHELVKYNQTTNGLGYDKHEFETTNGIHFEEETAMVNTGSPNNYQAPSENAGSSIVKRGSYSWIAPNGQKFEVRYTADAFGFHPEGDHIPKSLPV</sequence>
<dbReference type="PROSITE" id="PS51155">
    <property type="entry name" value="CHIT_BIND_RR_2"/>
    <property type="match status" value="1"/>
</dbReference>
<dbReference type="OrthoDB" id="6493579at2759"/>
<dbReference type="PANTHER" id="PTHR10380:SF173">
    <property type="entry name" value="CUTICULAR PROTEIN 47EF, ISOFORM C-RELATED"/>
    <property type="match status" value="1"/>
</dbReference>
<dbReference type="PROSITE" id="PS00233">
    <property type="entry name" value="CHIT_BIND_RR_1"/>
    <property type="match status" value="1"/>
</dbReference>
<feature type="compositionally biased region" description="Pro residues" evidence="3">
    <location>
        <begin position="608"/>
        <end position="617"/>
    </location>
</feature>
<dbReference type="GO" id="GO:0062129">
    <property type="term" value="C:chitin-based extracellular matrix"/>
    <property type="evidence" value="ECO:0007669"/>
    <property type="project" value="TreeGrafter"/>
</dbReference>
<dbReference type="GO" id="GO:0008010">
    <property type="term" value="F:structural constituent of chitin-based larval cuticle"/>
    <property type="evidence" value="ECO:0007669"/>
    <property type="project" value="TreeGrafter"/>
</dbReference>
<feature type="compositionally biased region" description="Polar residues" evidence="3">
    <location>
        <begin position="782"/>
        <end position="796"/>
    </location>
</feature>
<gene>
    <name evidence="5" type="ORF">AFUS01_LOCUS44958</name>
</gene>
<feature type="compositionally biased region" description="Polar residues" evidence="3">
    <location>
        <begin position="638"/>
        <end position="652"/>
    </location>
</feature>
<dbReference type="EMBL" id="CAJVCH010570689">
    <property type="protein sequence ID" value="CAG7835611.1"/>
    <property type="molecule type" value="Genomic_DNA"/>
</dbReference>
<feature type="compositionally biased region" description="Polar residues" evidence="3">
    <location>
        <begin position="688"/>
        <end position="699"/>
    </location>
</feature>
<feature type="compositionally biased region" description="Polar residues" evidence="3">
    <location>
        <begin position="493"/>
        <end position="505"/>
    </location>
</feature>
<evidence type="ECO:0000256" key="2">
    <source>
        <dbReference type="PROSITE-ProRule" id="PRU00497"/>
    </source>
</evidence>
<evidence type="ECO:0000256" key="3">
    <source>
        <dbReference type="SAM" id="MobiDB-lite"/>
    </source>
</evidence>
<evidence type="ECO:0000256" key="1">
    <source>
        <dbReference type="ARBA" id="ARBA00022460"/>
    </source>
</evidence>
<feature type="compositionally biased region" description="Polar residues" evidence="3">
    <location>
        <begin position="762"/>
        <end position="773"/>
    </location>
</feature>
<dbReference type="InterPro" id="IPR000618">
    <property type="entry name" value="Insect_cuticle"/>
</dbReference>
<accession>A0A8J2M9M0</accession>
<feature type="compositionally biased region" description="Polar residues" evidence="3">
    <location>
        <begin position="239"/>
        <end position="266"/>
    </location>
</feature>
<organism evidence="5 6">
    <name type="scientific">Allacma fusca</name>
    <dbReference type="NCBI Taxonomy" id="39272"/>
    <lineage>
        <taxon>Eukaryota</taxon>
        <taxon>Metazoa</taxon>
        <taxon>Ecdysozoa</taxon>
        <taxon>Arthropoda</taxon>
        <taxon>Hexapoda</taxon>
        <taxon>Collembola</taxon>
        <taxon>Symphypleona</taxon>
        <taxon>Sminthuridae</taxon>
        <taxon>Allacma</taxon>
    </lineage>
</organism>
<feature type="region of interest" description="Disordered" evidence="3">
    <location>
        <begin position="194"/>
        <end position="215"/>
    </location>
</feature>
<feature type="compositionally biased region" description="Polar residues" evidence="3">
    <location>
        <begin position="430"/>
        <end position="443"/>
    </location>
</feature>
<protein>
    <submittedName>
        <fullName evidence="5">Uncharacterized protein</fullName>
    </submittedName>
</protein>
<dbReference type="AlphaFoldDB" id="A0A8J2M9M0"/>
<name>A0A8J2M9M0_9HEXA</name>
<feature type="compositionally biased region" description="Polar residues" evidence="3">
    <location>
        <begin position="353"/>
        <end position="365"/>
    </location>
</feature>
<evidence type="ECO:0000256" key="4">
    <source>
        <dbReference type="SAM" id="SignalP"/>
    </source>
</evidence>
<feature type="compositionally biased region" description="Polar residues" evidence="3">
    <location>
        <begin position="295"/>
        <end position="313"/>
    </location>
</feature>
<feature type="compositionally biased region" description="Polar residues" evidence="3">
    <location>
        <begin position="89"/>
        <end position="99"/>
    </location>
</feature>